<evidence type="ECO:0000256" key="1">
    <source>
        <dbReference type="SAM" id="MobiDB-lite"/>
    </source>
</evidence>
<feature type="domain" description="Dynamin N-terminal" evidence="2">
    <location>
        <begin position="159"/>
        <end position="373"/>
    </location>
</feature>
<organism evidence="3 4">
    <name type="scientific">Betta splendens</name>
    <name type="common">Siamese fighting fish</name>
    <dbReference type="NCBI Taxonomy" id="158456"/>
    <lineage>
        <taxon>Eukaryota</taxon>
        <taxon>Metazoa</taxon>
        <taxon>Chordata</taxon>
        <taxon>Craniata</taxon>
        <taxon>Vertebrata</taxon>
        <taxon>Euteleostomi</taxon>
        <taxon>Actinopterygii</taxon>
        <taxon>Neopterygii</taxon>
        <taxon>Teleostei</taxon>
        <taxon>Neoteleostei</taxon>
        <taxon>Acanthomorphata</taxon>
        <taxon>Anabantaria</taxon>
        <taxon>Anabantiformes</taxon>
        <taxon>Anabantoidei</taxon>
        <taxon>Osphronemidae</taxon>
        <taxon>Betta</taxon>
    </lineage>
</organism>
<dbReference type="InterPro" id="IPR053082">
    <property type="entry name" value="Nuclear_GTPase_SLIP-GC"/>
</dbReference>
<reference evidence="4 5" key="1">
    <citation type="submission" date="2025-04" db="UniProtKB">
        <authorList>
            <consortium name="RefSeq"/>
        </authorList>
    </citation>
    <scope>IDENTIFICATION</scope>
</reference>
<evidence type="ECO:0000313" key="4">
    <source>
        <dbReference type="RefSeq" id="XP_055366962.1"/>
    </source>
</evidence>
<dbReference type="Proteomes" id="UP000515150">
    <property type="component" value="Chromosome 8"/>
</dbReference>
<dbReference type="InterPro" id="IPR045063">
    <property type="entry name" value="Dynamin_N"/>
</dbReference>
<evidence type="ECO:0000313" key="3">
    <source>
        <dbReference type="Proteomes" id="UP000515150"/>
    </source>
</evidence>
<evidence type="ECO:0000313" key="5">
    <source>
        <dbReference type="RefSeq" id="XP_055366963.1"/>
    </source>
</evidence>
<dbReference type="AlphaFoldDB" id="A0A9W2XZ71"/>
<dbReference type="PANTHER" id="PTHR47308">
    <property type="entry name" value="NUCLEAR GTPASE SLIP-GC"/>
    <property type="match status" value="1"/>
</dbReference>
<dbReference type="RefSeq" id="XP_055366963.1">
    <property type="nucleotide sequence ID" value="XM_055510988.1"/>
</dbReference>
<keyword evidence="3" id="KW-1185">Reference proteome</keyword>
<dbReference type="PANTHER" id="PTHR47308:SF1">
    <property type="entry name" value="NUCLEAR GTPASE SLIP-GC"/>
    <property type="match status" value="1"/>
</dbReference>
<dbReference type="Gene3D" id="1.10.150.50">
    <property type="entry name" value="Transcription Factor, Ets-1"/>
    <property type="match status" value="1"/>
</dbReference>
<gene>
    <name evidence="4 5 6" type="primary">LOC114860022</name>
</gene>
<protein>
    <submittedName>
        <fullName evidence="4 5">Nuclear GTPase SLIP-GC-like isoform X1</fullName>
    </submittedName>
</protein>
<dbReference type="Gene3D" id="3.40.50.300">
    <property type="entry name" value="P-loop containing nucleotide triphosphate hydrolases"/>
    <property type="match status" value="2"/>
</dbReference>
<dbReference type="GO" id="GO:0003924">
    <property type="term" value="F:GTPase activity"/>
    <property type="evidence" value="ECO:0007669"/>
    <property type="project" value="TreeGrafter"/>
</dbReference>
<dbReference type="RefSeq" id="XP_055366962.1">
    <property type="nucleotide sequence ID" value="XM_055510987.1"/>
</dbReference>
<dbReference type="GeneID" id="114860022"/>
<feature type="region of interest" description="Disordered" evidence="1">
    <location>
        <begin position="67"/>
        <end position="109"/>
    </location>
</feature>
<dbReference type="SUPFAM" id="SSF52540">
    <property type="entry name" value="P-loop containing nucleoside triphosphate hydrolases"/>
    <property type="match status" value="1"/>
</dbReference>
<evidence type="ECO:0000259" key="2">
    <source>
        <dbReference type="Pfam" id="PF00350"/>
    </source>
</evidence>
<dbReference type="RefSeq" id="XP_055366964.1">
    <property type="nucleotide sequence ID" value="XM_055510989.1"/>
</dbReference>
<dbReference type="Pfam" id="PF00350">
    <property type="entry name" value="Dynamin_N"/>
    <property type="match status" value="1"/>
</dbReference>
<accession>A0A9W2XZ71</accession>
<dbReference type="InterPro" id="IPR027417">
    <property type="entry name" value="P-loop_NTPase"/>
</dbReference>
<dbReference type="OrthoDB" id="3598281at2759"/>
<proteinExistence type="predicted"/>
<evidence type="ECO:0000313" key="6">
    <source>
        <dbReference type="RefSeq" id="XP_055366964.1"/>
    </source>
</evidence>
<name>A0A9W2XZ71_BETSP</name>
<dbReference type="InterPro" id="IPR013761">
    <property type="entry name" value="SAM/pointed_sf"/>
</dbReference>
<feature type="compositionally biased region" description="Polar residues" evidence="1">
    <location>
        <begin position="76"/>
        <end position="85"/>
    </location>
</feature>
<sequence>MDNFVRNKLTEWGFCNLIERFEDKGIDKESLLCLEDHHIDSLIPKLGQRAKFTKRLKLLKEDSKTNCQEAEDVSNAGPSTSASSEKGNRALDLDGELQPPSKRQKPGFIGSNSEEIILSCGKSIMSQVHGRLHLDEHTKLNDFLKSKIRGLETDKRELIGVFGRSGAGKSSLINAVIEEFNLLPSGDFKACTSVMIKVEANMLNFKYEAEIEFILKEDWKDELWCLYNNVGDDHEIEDKLTALYGEEWRNKPPLENLLDSKYFKEIPEFLMDKKKFLTSESGAELSAKLLKYTISESIDEAEKRWYWPLVKCVTVRVPKNPLLQHVTLVDLPGNGDCNRSRNEMWKEFVGSCSTVWIVTDINRAASEDDAWEILESACSLIGNGGQCQQIHFICTKSEYSEKFDELSRDAVRGHIFKRNMKAKDEVQKKFNTLNNVKKHFNDGCFKVFTVSSKLFRKEKQSKPSVLQLDETEIPQLQKFLQNLNDCHSETLNFVSGAYGILSLMQGARSRDTADSKTEVCLRLEEKLQQEFQKIAETMKKTYKDFEECLIDGVRNSESSCEETLHRFLYPRQKGSGFHKTLSSVVERSGVHKRTKGKPINLNMKLSSKLTDSIDEIFRNTFPNEGKPFSEVINAFSLDTEKLIEKYKAVELQMIFLKIEEERIKTRLTKIIRDRKKTIYSSLTEMIEDTMQDGYKKAAKFRGKHKLKSMRETLKTHLHDSKKTMFKNAKRIMLQYLQMLMEEILETLMESLNEAIELSLKTDDHIIPGLLKEGSSCRLNLIKVKHVLIFPGLNHCNQVIIYFYL</sequence>